<dbReference type="NCBIfam" id="NF011927">
    <property type="entry name" value="PRK15398.1"/>
    <property type="match status" value="1"/>
</dbReference>
<dbReference type="STRING" id="1027249.SAMN05216179_3645"/>
<dbReference type="CDD" id="cd07121">
    <property type="entry name" value="ALDH_EutE"/>
    <property type="match status" value="1"/>
</dbReference>
<evidence type="ECO:0000313" key="5">
    <source>
        <dbReference type="EMBL" id="SHN35839.1"/>
    </source>
</evidence>
<dbReference type="InterPro" id="IPR012408">
    <property type="entry name" value="Acetald_propionald_DH-rel"/>
</dbReference>
<dbReference type="SUPFAM" id="SSF53720">
    <property type="entry name" value="ALDH-like"/>
    <property type="match status" value="1"/>
</dbReference>
<dbReference type="Gene3D" id="3.40.309.10">
    <property type="entry name" value="Aldehyde Dehydrogenase, Chain A, domain 2"/>
    <property type="match status" value="1"/>
</dbReference>
<dbReference type="OrthoDB" id="9804734at2"/>
<keyword evidence="2" id="KW-0520">NAD</keyword>
<feature type="compositionally biased region" description="Polar residues" evidence="3">
    <location>
        <begin position="26"/>
        <end position="39"/>
    </location>
</feature>
<dbReference type="InterPro" id="IPR015590">
    <property type="entry name" value="Aldehyde_DH_dom"/>
</dbReference>
<evidence type="ECO:0000313" key="6">
    <source>
        <dbReference type="Proteomes" id="UP000184184"/>
    </source>
</evidence>
<dbReference type="RefSeq" id="WP_073203236.1">
    <property type="nucleotide sequence ID" value="NZ_FRCZ01000010.1"/>
</dbReference>
<dbReference type="GO" id="GO:0008774">
    <property type="term" value="F:acetaldehyde dehydrogenase (acetylating) activity"/>
    <property type="evidence" value="ECO:0007669"/>
    <property type="project" value="InterPro"/>
</dbReference>
<feature type="region of interest" description="Disordered" evidence="3">
    <location>
        <begin position="25"/>
        <end position="60"/>
    </location>
</feature>
<accession>A0A1M7QVG3</accession>
<gene>
    <name evidence="5" type="ORF">SAMN05216179_3645</name>
</gene>
<name>A0A1M7QVG3_9BACI</name>
<sequence length="511" mass="55282">MQLNEKDIQTIIDSVLKNVEAAVENRQPTQASGQSSEQQPIKMKQLSPSAPSNTFNMSSNKDGVFERVTDAIEAASKAQEVWMKQYTLEEKENLINSIRQAVAQQVNHFAKSALEETGLGNYEDKVLKLSLTVEKTPGTELLQTETFSGDDGLSFVEQTPFGVIGAVTPVTNPIDTIVNNGIGMIAAGNAVVFNVHPSAKKTSREMIQLLNQTIVNAGGPENLLTMVQEPTIETVQEIANHPSVKLLVGTGGPGMVKSLLKSGKKAIGAGAGNPPVIVDETADLKQAAKDIIEGASFDNNLLCIAEKEVFVLDQVADDLIFELLNQQVHMLDHQQLEKVMKLTLKENTEGIPGGCSYLSRDYLVSKDWVGKDATQILEQIGVSNVQTKLLICEVDAEHPYVQLEQLMPILPIVRVKSVDEAIEKAVKAEHGNRHTAVMHSNHIKNVTKFAKAIGTTIFVNNGSSLSGVGYRGEGFTTMTIAGPTGEGVTSARTFTRQRRTVIANGGFNIRG</sequence>
<dbReference type="PIRSF" id="PIRSF036410">
    <property type="entry name" value="EutE_PduP"/>
    <property type="match status" value="1"/>
</dbReference>
<evidence type="ECO:0000256" key="1">
    <source>
        <dbReference type="ARBA" id="ARBA00023002"/>
    </source>
</evidence>
<organism evidence="5 6">
    <name type="scientific">Gracilibacillus kekensis</name>
    <dbReference type="NCBI Taxonomy" id="1027249"/>
    <lineage>
        <taxon>Bacteria</taxon>
        <taxon>Bacillati</taxon>
        <taxon>Bacillota</taxon>
        <taxon>Bacilli</taxon>
        <taxon>Bacillales</taxon>
        <taxon>Bacillaceae</taxon>
        <taxon>Gracilibacillus</taxon>
    </lineage>
</organism>
<dbReference type="InterPro" id="IPR016163">
    <property type="entry name" value="Ald_DH_C"/>
</dbReference>
<reference evidence="5 6" key="1">
    <citation type="submission" date="2016-11" db="EMBL/GenBank/DDBJ databases">
        <authorList>
            <person name="Jaros S."/>
            <person name="Januszkiewicz K."/>
            <person name="Wedrychowicz H."/>
        </authorList>
    </citation>
    <scope>NUCLEOTIDE SEQUENCE [LARGE SCALE GENOMIC DNA]</scope>
    <source>
        <strain evidence="5 6">CGMCC 1.10681</strain>
    </source>
</reference>
<dbReference type="InterPro" id="IPR016161">
    <property type="entry name" value="Ald_DH/histidinol_DH"/>
</dbReference>
<evidence type="ECO:0000259" key="4">
    <source>
        <dbReference type="Pfam" id="PF00171"/>
    </source>
</evidence>
<evidence type="ECO:0000256" key="3">
    <source>
        <dbReference type="SAM" id="MobiDB-lite"/>
    </source>
</evidence>
<dbReference type="Pfam" id="PF00171">
    <property type="entry name" value="Aldedh"/>
    <property type="match status" value="1"/>
</dbReference>
<dbReference type="Proteomes" id="UP000184184">
    <property type="component" value="Unassembled WGS sequence"/>
</dbReference>
<dbReference type="AlphaFoldDB" id="A0A1M7QVG3"/>
<evidence type="ECO:0000256" key="2">
    <source>
        <dbReference type="ARBA" id="ARBA00023027"/>
    </source>
</evidence>
<proteinExistence type="predicted"/>
<dbReference type="PANTHER" id="PTHR11699">
    <property type="entry name" value="ALDEHYDE DEHYDROGENASE-RELATED"/>
    <property type="match status" value="1"/>
</dbReference>
<keyword evidence="6" id="KW-1185">Reference proteome</keyword>
<keyword evidence="1" id="KW-0560">Oxidoreductase</keyword>
<dbReference type="EMBL" id="FRCZ01000010">
    <property type="protein sequence ID" value="SHN35839.1"/>
    <property type="molecule type" value="Genomic_DNA"/>
</dbReference>
<feature type="domain" description="Aldehyde dehydrogenase" evidence="4">
    <location>
        <begin position="53"/>
        <end position="462"/>
    </location>
</feature>
<dbReference type="Gene3D" id="3.40.605.10">
    <property type="entry name" value="Aldehyde Dehydrogenase, Chain A, domain 1"/>
    <property type="match status" value="1"/>
</dbReference>
<feature type="compositionally biased region" description="Polar residues" evidence="3">
    <location>
        <begin position="46"/>
        <end position="60"/>
    </location>
</feature>
<dbReference type="InterPro" id="IPR016162">
    <property type="entry name" value="Ald_DH_N"/>
</dbReference>
<protein>
    <submittedName>
        <fullName evidence="5">Propionaldehyde dehydrogenase</fullName>
    </submittedName>
</protein>